<evidence type="ECO:0000313" key="1">
    <source>
        <dbReference type="EMBL" id="RHN59940.1"/>
    </source>
</evidence>
<proteinExistence type="predicted"/>
<comment type="caution">
    <text evidence="1">The sequence shown here is derived from an EMBL/GenBank/DDBJ whole genome shotgun (WGS) entry which is preliminary data.</text>
</comment>
<reference evidence="1" key="1">
    <citation type="journal article" date="2018" name="Nat. Plants">
        <title>Whole-genome landscape of Medicago truncatula symbiotic genes.</title>
        <authorList>
            <person name="Pecrix Y."/>
            <person name="Gamas P."/>
            <person name="Carrere S."/>
        </authorList>
    </citation>
    <scope>NUCLEOTIDE SEQUENCE</scope>
    <source>
        <tissue evidence="1">Leaves</tissue>
    </source>
</reference>
<organism evidence="1">
    <name type="scientific">Medicago truncatula</name>
    <name type="common">Barrel medic</name>
    <name type="synonym">Medicago tribuloides</name>
    <dbReference type="NCBI Taxonomy" id="3880"/>
    <lineage>
        <taxon>Eukaryota</taxon>
        <taxon>Viridiplantae</taxon>
        <taxon>Streptophyta</taxon>
        <taxon>Embryophyta</taxon>
        <taxon>Tracheophyta</taxon>
        <taxon>Spermatophyta</taxon>
        <taxon>Magnoliopsida</taxon>
        <taxon>eudicotyledons</taxon>
        <taxon>Gunneridae</taxon>
        <taxon>Pentapetalae</taxon>
        <taxon>rosids</taxon>
        <taxon>fabids</taxon>
        <taxon>Fabales</taxon>
        <taxon>Fabaceae</taxon>
        <taxon>Papilionoideae</taxon>
        <taxon>50 kb inversion clade</taxon>
        <taxon>NPAAA clade</taxon>
        <taxon>Hologalegina</taxon>
        <taxon>IRL clade</taxon>
        <taxon>Trifolieae</taxon>
        <taxon>Medicago</taxon>
    </lineage>
</organism>
<sequence>MIRGGVLSRSCVVRLTLLCRIVEVVDNNKLWDIDEYVAAYVMMFMM</sequence>
<accession>A0A396I2X4</accession>
<dbReference type="Proteomes" id="UP000265566">
    <property type="component" value="Chromosome 4"/>
</dbReference>
<name>A0A396I2X4_MEDTR</name>
<protein>
    <submittedName>
        <fullName evidence="1">Uncharacterized protein</fullName>
    </submittedName>
</protein>
<dbReference type="AlphaFoldDB" id="A0A396I2X4"/>
<dbReference type="EMBL" id="PSQE01000004">
    <property type="protein sequence ID" value="RHN59940.1"/>
    <property type="molecule type" value="Genomic_DNA"/>
</dbReference>
<gene>
    <name evidence="1" type="ORF">MtrunA17_Chr4g0019641</name>
</gene>
<dbReference type="Gramene" id="rna22111">
    <property type="protein sequence ID" value="RHN59940.1"/>
    <property type="gene ID" value="gene22111"/>
</dbReference>